<dbReference type="FunFam" id="2.40.50.140:FF:000117">
    <property type="entry name" value="Replication protein A subunit"/>
    <property type="match status" value="1"/>
</dbReference>
<dbReference type="PANTHER" id="PTHR47165:SF4">
    <property type="entry name" value="OS03G0429900 PROTEIN"/>
    <property type="match status" value="1"/>
</dbReference>
<dbReference type="PANTHER" id="PTHR47165">
    <property type="entry name" value="OS03G0429900 PROTEIN"/>
    <property type="match status" value="1"/>
</dbReference>
<dbReference type="InterPro" id="IPR031657">
    <property type="entry name" value="REPA_OB_2"/>
</dbReference>
<dbReference type="NCBIfam" id="TIGR00617">
    <property type="entry name" value="rpa1"/>
    <property type="match status" value="1"/>
</dbReference>
<dbReference type="InterPro" id="IPR012340">
    <property type="entry name" value="NA-bd_OB-fold"/>
</dbReference>
<evidence type="ECO:0000256" key="2">
    <source>
        <dbReference type="ARBA" id="ARBA00005690"/>
    </source>
</evidence>
<evidence type="ECO:0000313" key="18">
    <source>
        <dbReference type="Proteomes" id="UP001187531"/>
    </source>
</evidence>
<feature type="domain" description="Replication factor-A protein 1 N-terminal" evidence="14">
    <location>
        <begin position="6"/>
        <end position="107"/>
    </location>
</feature>
<feature type="compositionally biased region" description="Low complexity" evidence="12">
    <location>
        <begin position="124"/>
        <end position="134"/>
    </location>
</feature>
<name>A0AA88L540_ARTSF</name>
<comment type="similarity">
    <text evidence="2 11">Belongs to the replication factor A protein 1 family.</text>
</comment>
<dbReference type="GO" id="GO:0006281">
    <property type="term" value="P:DNA repair"/>
    <property type="evidence" value="ECO:0007669"/>
    <property type="project" value="InterPro"/>
</dbReference>
<comment type="caution">
    <text evidence="17">The sequence shown here is derived from an EMBL/GenBank/DDBJ whole genome shotgun (WGS) entry which is preliminary data.</text>
</comment>
<organism evidence="17 18">
    <name type="scientific">Artemia franciscana</name>
    <name type="common">Brine shrimp</name>
    <name type="synonym">Artemia sanfranciscana</name>
    <dbReference type="NCBI Taxonomy" id="6661"/>
    <lineage>
        <taxon>Eukaryota</taxon>
        <taxon>Metazoa</taxon>
        <taxon>Ecdysozoa</taxon>
        <taxon>Arthropoda</taxon>
        <taxon>Crustacea</taxon>
        <taxon>Branchiopoda</taxon>
        <taxon>Anostraca</taxon>
        <taxon>Artemiidae</taxon>
        <taxon>Artemia</taxon>
    </lineage>
</organism>
<dbReference type="Gene3D" id="2.40.50.140">
    <property type="entry name" value="Nucleic acid-binding proteins"/>
    <property type="match status" value="4"/>
</dbReference>
<dbReference type="Pfam" id="PF08646">
    <property type="entry name" value="Rep_fac-A_C"/>
    <property type="match status" value="1"/>
</dbReference>
<dbReference type="FunFam" id="2.40.50.140:FF:000064">
    <property type="entry name" value="Replication protein A subunit"/>
    <property type="match status" value="1"/>
</dbReference>
<dbReference type="InterPro" id="IPR004591">
    <property type="entry name" value="Rfa1"/>
</dbReference>
<accession>A0AA88L540</accession>
<keyword evidence="7 11" id="KW-0238">DNA-binding</keyword>
<feature type="region of interest" description="Disordered" evidence="12">
    <location>
        <begin position="116"/>
        <end position="155"/>
    </location>
</feature>
<dbReference type="GO" id="GO:0008270">
    <property type="term" value="F:zinc ion binding"/>
    <property type="evidence" value="ECO:0007669"/>
    <property type="project" value="UniProtKB-KW"/>
</dbReference>
<dbReference type="Proteomes" id="UP001187531">
    <property type="component" value="Unassembled WGS sequence"/>
</dbReference>
<evidence type="ECO:0000259" key="16">
    <source>
        <dbReference type="Pfam" id="PF16900"/>
    </source>
</evidence>
<dbReference type="GO" id="GO:0003677">
    <property type="term" value="F:DNA binding"/>
    <property type="evidence" value="ECO:0007669"/>
    <property type="project" value="UniProtKB-KW"/>
</dbReference>
<dbReference type="CDD" id="cd04477">
    <property type="entry name" value="RPA1N"/>
    <property type="match status" value="1"/>
</dbReference>
<proteinExistence type="inferred from homology"/>
<dbReference type="InterPro" id="IPR047192">
    <property type="entry name" value="Euk_RPA1_DBD_C"/>
</dbReference>
<evidence type="ECO:0000259" key="14">
    <source>
        <dbReference type="Pfam" id="PF04057"/>
    </source>
</evidence>
<keyword evidence="6 11" id="KW-0862">Zinc</keyword>
<evidence type="ECO:0000256" key="12">
    <source>
        <dbReference type="SAM" id="MobiDB-lite"/>
    </source>
</evidence>
<keyword evidence="8 11" id="KW-0539">Nucleus</keyword>
<evidence type="ECO:0000256" key="9">
    <source>
        <dbReference type="ARBA" id="ARBA00058595"/>
    </source>
</evidence>
<evidence type="ECO:0000256" key="11">
    <source>
        <dbReference type="RuleBase" id="RU364130"/>
    </source>
</evidence>
<evidence type="ECO:0000256" key="1">
    <source>
        <dbReference type="ARBA" id="ARBA00004123"/>
    </source>
</evidence>
<keyword evidence="3 11" id="KW-0235">DNA replication</keyword>
<comment type="subcellular location">
    <subcellularLocation>
        <location evidence="1 11">Nucleus</location>
    </subcellularLocation>
</comment>
<protein>
    <recommendedName>
        <fullName evidence="11">Replication protein A subunit</fullName>
    </recommendedName>
</protein>
<dbReference type="GO" id="GO:0006310">
    <property type="term" value="P:DNA recombination"/>
    <property type="evidence" value="ECO:0007669"/>
    <property type="project" value="InterPro"/>
</dbReference>
<feature type="domain" description="Replication factor A C-terminal" evidence="15">
    <location>
        <begin position="451"/>
        <end position="596"/>
    </location>
</feature>
<dbReference type="InterPro" id="IPR004365">
    <property type="entry name" value="NA-bd_OB_tRNA"/>
</dbReference>
<reference evidence="17" key="1">
    <citation type="submission" date="2023-07" db="EMBL/GenBank/DDBJ databases">
        <title>Chromosome-level genome assembly of Artemia franciscana.</title>
        <authorList>
            <person name="Jo E."/>
        </authorList>
    </citation>
    <scope>NUCLEOTIDE SEQUENCE</scope>
    <source>
        <tissue evidence="17">Whole body</tissue>
    </source>
</reference>
<dbReference type="Pfam" id="PF01336">
    <property type="entry name" value="tRNA_anti-codon"/>
    <property type="match status" value="1"/>
</dbReference>
<dbReference type="Pfam" id="PF16900">
    <property type="entry name" value="REPA_OB_2"/>
    <property type="match status" value="1"/>
</dbReference>
<evidence type="ECO:0000259" key="13">
    <source>
        <dbReference type="Pfam" id="PF01336"/>
    </source>
</evidence>
<dbReference type="FunFam" id="2.40.50.140:FF:000090">
    <property type="entry name" value="Replication protein A subunit"/>
    <property type="match status" value="1"/>
</dbReference>
<feature type="domain" description="Replication protein A OB" evidence="16">
    <location>
        <begin position="292"/>
        <end position="388"/>
    </location>
</feature>
<dbReference type="GO" id="GO:0006260">
    <property type="term" value="P:DNA replication"/>
    <property type="evidence" value="ECO:0007669"/>
    <property type="project" value="UniProtKB-KW"/>
</dbReference>
<dbReference type="CDD" id="cd04474">
    <property type="entry name" value="RPA1_DBD_A"/>
    <property type="match status" value="1"/>
</dbReference>
<dbReference type="EMBL" id="JAVRJZ010000009">
    <property type="protein sequence ID" value="KAK2718993.1"/>
    <property type="molecule type" value="Genomic_DNA"/>
</dbReference>
<dbReference type="CDD" id="cd04476">
    <property type="entry name" value="RPA1_DBD_C"/>
    <property type="match status" value="1"/>
</dbReference>
<comment type="subunit">
    <text evidence="10 11">Component of the heterotrimeric canonical replication protein A complex (RPA).</text>
</comment>
<evidence type="ECO:0000256" key="8">
    <source>
        <dbReference type="ARBA" id="ARBA00023242"/>
    </source>
</evidence>
<evidence type="ECO:0000256" key="6">
    <source>
        <dbReference type="ARBA" id="ARBA00022833"/>
    </source>
</evidence>
<comment type="function">
    <text evidence="9 11">As part of the heterotrimeric replication protein A complex (RPA/RP-A), binds and stabilizes single-stranded DNA intermediates, that form during DNA replication or upon DNA stress. It prevents their reannealing and in parallel, recruits and activates different proteins and complexes involved in DNA metabolism. Thereby, it plays an essential role both in DNA replication and the cellular response to DNA damage.</text>
</comment>
<sequence length="611" mass="67637">MQKPQLTANAVKDLMEGKQLTAVILQILSTKKVGSATGAERYRALISDGTYSNGYAMLATQLNGLVTSRQLEDYSIVRVNNPIVNTVNNQGKEEKRIVVLLDLEILKRGSEVGGRVGDPVQWTPGASQAASKPQAPAPPIDALSAKSRPSGVTSDQLAADQGHIGTIFPVAALTPFQNRWTIKARVTRKSEVRTYSNARGEGKLFSIDLLDASGEIRATGFNQEVDRFYDMLELNNVYYVSGCQVKTAWAGGNTQRTTSQYELTFGNQTKISLCEMTDAKDMPTIAFDFVPIRKIEDMAKDAFVDVIGVITEVSEVSSIVARATGRELKKRELKILDTSGADISLTLWGTQAETFDSETTKMIAAKHLRVGDFGGRTLSTTLESKLILNPDMEQSRLLSSWYENQGRNMAVQSLSAQRGAAAGGSGISYGGLWKSFAEAKLEQLGGEKADYFTTKAFVTTVKTETALYMACSSPDCNRKVMDQQNGLYRCEKCNRDSPDYKWRLLLNVCLCDSTDYVWATIFQEAAEALLGISSEELGTLKQTDETGFLDVFRKVNMVAYVFKIRVKMETYNDERRLKYAVYDAKPVDYLQYSKKLQLEIEQLAKELGELH</sequence>
<evidence type="ECO:0000256" key="3">
    <source>
        <dbReference type="ARBA" id="ARBA00022705"/>
    </source>
</evidence>
<dbReference type="FunFam" id="2.40.50.140:FF:000041">
    <property type="entry name" value="Replication protein A subunit"/>
    <property type="match status" value="1"/>
</dbReference>
<dbReference type="GO" id="GO:0005634">
    <property type="term" value="C:nucleus"/>
    <property type="evidence" value="ECO:0007669"/>
    <property type="project" value="UniProtKB-SubCell"/>
</dbReference>
<dbReference type="InterPro" id="IPR013955">
    <property type="entry name" value="Rep_factor-A_C"/>
</dbReference>
<evidence type="ECO:0000256" key="7">
    <source>
        <dbReference type="ARBA" id="ARBA00023125"/>
    </source>
</evidence>
<gene>
    <name evidence="17" type="ORF">QYM36_006119</name>
</gene>
<dbReference type="InterPro" id="IPR007199">
    <property type="entry name" value="Rep_factor-A_N"/>
</dbReference>
<dbReference type="SUPFAM" id="SSF50249">
    <property type="entry name" value="Nucleic acid-binding proteins"/>
    <property type="match status" value="4"/>
</dbReference>
<dbReference type="AlphaFoldDB" id="A0AA88L540"/>
<feature type="domain" description="OB" evidence="13">
    <location>
        <begin position="180"/>
        <end position="246"/>
    </location>
</feature>
<dbReference type="CDD" id="cd04475">
    <property type="entry name" value="RPA1_DBD_B"/>
    <property type="match status" value="1"/>
</dbReference>
<dbReference type="Pfam" id="PF04057">
    <property type="entry name" value="Rep-A_N"/>
    <property type="match status" value="1"/>
</dbReference>
<evidence type="ECO:0000259" key="15">
    <source>
        <dbReference type="Pfam" id="PF08646"/>
    </source>
</evidence>
<evidence type="ECO:0000256" key="5">
    <source>
        <dbReference type="ARBA" id="ARBA00022771"/>
    </source>
</evidence>
<keyword evidence="5 11" id="KW-0863">Zinc-finger</keyword>
<evidence type="ECO:0000256" key="4">
    <source>
        <dbReference type="ARBA" id="ARBA00022723"/>
    </source>
</evidence>
<evidence type="ECO:0000313" key="17">
    <source>
        <dbReference type="EMBL" id="KAK2718993.1"/>
    </source>
</evidence>
<keyword evidence="18" id="KW-1185">Reference proteome</keyword>
<evidence type="ECO:0000256" key="10">
    <source>
        <dbReference type="ARBA" id="ARBA00062035"/>
    </source>
</evidence>
<keyword evidence="4 11" id="KW-0479">Metal-binding</keyword>